<dbReference type="GO" id="GO:0015031">
    <property type="term" value="P:protein transport"/>
    <property type="evidence" value="ECO:0007669"/>
    <property type="project" value="UniProtKB-KW"/>
</dbReference>
<dbReference type="RefSeq" id="XP_022652213.1">
    <property type="nucleotide sequence ID" value="XM_022796478.1"/>
</dbReference>
<dbReference type="Pfam" id="PF00514">
    <property type="entry name" value="Arm"/>
    <property type="match status" value="1"/>
</dbReference>
<keyword evidence="3" id="KW-0653">Protein transport</keyword>
<dbReference type="InterPro" id="IPR000225">
    <property type="entry name" value="Armadillo"/>
</dbReference>
<dbReference type="SUPFAM" id="SSF48371">
    <property type="entry name" value="ARM repeat"/>
    <property type="match status" value="1"/>
</dbReference>
<dbReference type="GeneID" id="111246607"/>
<evidence type="ECO:0000256" key="3">
    <source>
        <dbReference type="ARBA" id="ARBA00022927"/>
    </source>
</evidence>
<evidence type="ECO:0000313" key="5">
    <source>
        <dbReference type="Proteomes" id="UP000594260"/>
    </source>
</evidence>
<evidence type="ECO:0000256" key="1">
    <source>
        <dbReference type="ARBA" id="ARBA00010394"/>
    </source>
</evidence>
<dbReference type="InParanoid" id="A0A7M7JIU4"/>
<reference evidence="4" key="1">
    <citation type="submission" date="2021-01" db="UniProtKB">
        <authorList>
            <consortium name="EnsemblMetazoa"/>
        </authorList>
    </citation>
    <scope>IDENTIFICATION</scope>
</reference>
<dbReference type="Proteomes" id="UP000594260">
    <property type="component" value="Unplaced"/>
</dbReference>
<sequence length="458" mass="52326">MASAATPIYLRRRRSSPLVLTEGDALSLLHEIRRSLSDKLRPENISDVVNFLEILRSSLKNPDNVGMILRADFLPLLEECLTHEDAHIRRSAVWTLCFVTRNDPELRGHFIKYITRIVHFLEIELTDRCFQADCLKLLANFAGDSAKGRDSLLEEVSCPDSLLDLINKILHPQLLQEIAYLMRCITEHGPHSSGLALRDAVFTILNCILALDTNCDCWVIKNVCRAFLNVLRFPTSDTIQMVKANNVVRKLIWHSTHAQSDMKCTRLCFATVIQLIVILFHGDNDTCQEFIDQGALRVLSIVVEEDRSELFYHICVAIANVFACDPPQIQCAIDNMLLTEVIRQLEHGDLRIQREAGFALGSFLDGAHKEQVLQAFEQGLVPPLIQQLQSYDPETVYDTLVSLFKLMYHAIELKRDEEFLQEMIEFDIKTHIEALGNDRNETIAWLAKHFSYHFLLSN</sequence>
<evidence type="ECO:0000313" key="4">
    <source>
        <dbReference type="EnsemblMetazoa" id="XP_022652213"/>
    </source>
</evidence>
<accession>A0A7M7JIU4</accession>
<proteinExistence type="inferred from homology"/>
<dbReference type="Gene3D" id="1.25.10.10">
    <property type="entry name" value="Leucine-rich Repeat Variant"/>
    <property type="match status" value="2"/>
</dbReference>
<dbReference type="PANTHER" id="PTHR23316">
    <property type="entry name" value="IMPORTIN ALPHA"/>
    <property type="match status" value="1"/>
</dbReference>
<protein>
    <submittedName>
        <fullName evidence="4">Uncharacterized protein</fullName>
    </submittedName>
</protein>
<keyword evidence="2" id="KW-0813">Transport</keyword>
<evidence type="ECO:0000256" key="2">
    <source>
        <dbReference type="ARBA" id="ARBA00022448"/>
    </source>
</evidence>
<dbReference type="OrthoDB" id="29145at2759"/>
<keyword evidence="5" id="KW-1185">Reference proteome</keyword>
<name>A0A7M7JIU4_VARDE</name>
<dbReference type="SMART" id="SM00185">
    <property type="entry name" value="ARM"/>
    <property type="match status" value="4"/>
</dbReference>
<dbReference type="InterPro" id="IPR011989">
    <property type="entry name" value="ARM-like"/>
</dbReference>
<comment type="similarity">
    <text evidence="1">Belongs to the importin alpha family.</text>
</comment>
<organism evidence="4 5">
    <name type="scientific">Varroa destructor</name>
    <name type="common">Honeybee mite</name>
    <dbReference type="NCBI Taxonomy" id="109461"/>
    <lineage>
        <taxon>Eukaryota</taxon>
        <taxon>Metazoa</taxon>
        <taxon>Ecdysozoa</taxon>
        <taxon>Arthropoda</taxon>
        <taxon>Chelicerata</taxon>
        <taxon>Arachnida</taxon>
        <taxon>Acari</taxon>
        <taxon>Parasitiformes</taxon>
        <taxon>Mesostigmata</taxon>
        <taxon>Gamasina</taxon>
        <taxon>Dermanyssoidea</taxon>
        <taxon>Varroidae</taxon>
        <taxon>Varroa</taxon>
    </lineage>
</organism>
<dbReference type="AlphaFoldDB" id="A0A7M7JIU4"/>
<dbReference type="InterPro" id="IPR016024">
    <property type="entry name" value="ARM-type_fold"/>
</dbReference>
<dbReference type="KEGG" id="vde:111246607"/>
<dbReference type="EnsemblMetazoa" id="XM_022796478">
    <property type="protein sequence ID" value="XP_022652213"/>
    <property type="gene ID" value="LOC111246607"/>
</dbReference>